<comment type="caution">
    <text evidence="2">The sequence shown here is derived from an EMBL/GenBank/DDBJ whole genome shotgun (WGS) entry which is preliminary data.</text>
</comment>
<reference evidence="2" key="1">
    <citation type="journal article" date="2023" name="Genome Biol. Evol.">
        <title>Long-read-based Genome Assembly of Drosophila gunungcola Reveals Fewer Chemosensory Genes in Flower-breeding Species.</title>
        <authorList>
            <person name="Negi A."/>
            <person name="Liao B.Y."/>
            <person name="Yeh S.D."/>
        </authorList>
    </citation>
    <scope>NUCLEOTIDE SEQUENCE</scope>
    <source>
        <strain evidence="2">Sukarami</strain>
    </source>
</reference>
<name>A0A9P9YHY1_9MUSC</name>
<organism evidence="2 3">
    <name type="scientific">Drosophila gunungcola</name>
    <name type="common">fruit fly</name>
    <dbReference type="NCBI Taxonomy" id="103775"/>
    <lineage>
        <taxon>Eukaryota</taxon>
        <taxon>Metazoa</taxon>
        <taxon>Ecdysozoa</taxon>
        <taxon>Arthropoda</taxon>
        <taxon>Hexapoda</taxon>
        <taxon>Insecta</taxon>
        <taxon>Pterygota</taxon>
        <taxon>Neoptera</taxon>
        <taxon>Endopterygota</taxon>
        <taxon>Diptera</taxon>
        <taxon>Brachycera</taxon>
        <taxon>Muscomorpha</taxon>
        <taxon>Ephydroidea</taxon>
        <taxon>Drosophilidae</taxon>
        <taxon>Drosophila</taxon>
        <taxon>Sophophora</taxon>
    </lineage>
</organism>
<evidence type="ECO:0000313" key="3">
    <source>
        <dbReference type="Proteomes" id="UP001059596"/>
    </source>
</evidence>
<feature type="compositionally biased region" description="Basic and acidic residues" evidence="1">
    <location>
        <begin position="57"/>
        <end position="66"/>
    </location>
</feature>
<evidence type="ECO:0000256" key="1">
    <source>
        <dbReference type="SAM" id="MobiDB-lite"/>
    </source>
</evidence>
<dbReference type="Proteomes" id="UP001059596">
    <property type="component" value="Unassembled WGS sequence"/>
</dbReference>
<keyword evidence="3" id="KW-1185">Reference proteome</keyword>
<proteinExistence type="predicted"/>
<sequence length="66" mass="7334">MQLGEQGQDDRSERCFHSLQPAIRRSVDPSIHGATNWPKADSIPIHDIFGGKPGRNSKLEPPVDSR</sequence>
<feature type="region of interest" description="Disordered" evidence="1">
    <location>
        <begin position="1"/>
        <end position="66"/>
    </location>
</feature>
<dbReference type="EMBL" id="JAMKOV010000013">
    <property type="protein sequence ID" value="KAI8037315.1"/>
    <property type="molecule type" value="Genomic_DNA"/>
</dbReference>
<protein>
    <submittedName>
        <fullName evidence="2">Uncharacterized protein</fullName>
    </submittedName>
</protein>
<dbReference type="AlphaFoldDB" id="A0A9P9YHY1"/>
<evidence type="ECO:0000313" key="2">
    <source>
        <dbReference type="EMBL" id="KAI8037315.1"/>
    </source>
</evidence>
<gene>
    <name evidence="2" type="ORF">M5D96_010066</name>
</gene>
<accession>A0A9P9YHY1</accession>